<dbReference type="Gene3D" id="3.40.630.30">
    <property type="match status" value="1"/>
</dbReference>
<evidence type="ECO:0000313" key="2">
    <source>
        <dbReference type="Proteomes" id="UP000286732"/>
    </source>
</evidence>
<proteinExistence type="predicted"/>
<accession>A0A432G4H1</accession>
<comment type="caution">
    <text evidence="1">The sequence shown here is derived from an EMBL/GenBank/DDBJ whole genome shotgun (WGS) entry which is preliminary data.</text>
</comment>
<keyword evidence="1" id="KW-0808">Transferase</keyword>
<organism evidence="1 2">
    <name type="scientific">SAR324 cluster bacterium</name>
    <dbReference type="NCBI Taxonomy" id="2024889"/>
    <lineage>
        <taxon>Bacteria</taxon>
        <taxon>Deltaproteobacteria</taxon>
        <taxon>SAR324 cluster</taxon>
    </lineage>
</organism>
<evidence type="ECO:0000313" key="1">
    <source>
        <dbReference type="EMBL" id="RTZ78646.1"/>
    </source>
</evidence>
<name>A0A432G4H1_9DELT</name>
<sequence length="52" mass="5807">NSVETGLREMGCPKINLQIRTGNNKIASFYQKLGFTNDHVVSMGKRLEADHS</sequence>
<reference evidence="1 2" key="1">
    <citation type="submission" date="2018-06" db="EMBL/GenBank/DDBJ databases">
        <title>Combined omics and stable isotope probing to characterize newly discovered Mariana Back-Arc vent microbial communities.</title>
        <authorList>
            <person name="Trembath-Reichert E."/>
            <person name="Huber J.A."/>
        </authorList>
    </citation>
    <scope>NUCLEOTIDE SEQUENCE [LARGE SCALE GENOMIC DNA]</scope>
    <source>
        <strain evidence="1">MAG 63_2</strain>
    </source>
</reference>
<dbReference type="EMBL" id="QNZM01000275">
    <property type="protein sequence ID" value="RTZ78646.1"/>
    <property type="molecule type" value="Genomic_DNA"/>
</dbReference>
<dbReference type="GO" id="GO:0016740">
    <property type="term" value="F:transferase activity"/>
    <property type="evidence" value="ECO:0007669"/>
    <property type="project" value="UniProtKB-KW"/>
</dbReference>
<dbReference type="InterPro" id="IPR016181">
    <property type="entry name" value="Acyl_CoA_acyltransferase"/>
</dbReference>
<dbReference type="Proteomes" id="UP000286732">
    <property type="component" value="Unassembled WGS sequence"/>
</dbReference>
<feature type="non-terminal residue" evidence="1">
    <location>
        <position position="1"/>
    </location>
</feature>
<protein>
    <submittedName>
        <fullName evidence="1">Acetyltransferase GCN5</fullName>
    </submittedName>
</protein>
<dbReference type="AlphaFoldDB" id="A0A432G4H1"/>
<gene>
    <name evidence="1" type="ORF">DSY98_07015</name>
</gene>
<dbReference type="SUPFAM" id="SSF55729">
    <property type="entry name" value="Acyl-CoA N-acyltransferases (Nat)"/>
    <property type="match status" value="1"/>
</dbReference>